<proteinExistence type="predicted"/>
<dbReference type="AlphaFoldDB" id="A0A9X1V7K7"/>
<dbReference type="Proteomes" id="UP001139263">
    <property type="component" value="Unassembled WGS sequence"/>
</dbReference>
<keyword evidence="2" id="KW-1185">Reference proteome</keyword>
<evidence type="ECO:0000313" key="2">
    <source>
        <dbReference type="Proteomes" id="UP001139263"/>
    </source>
</evidence>
<name>A0A9X1V7K7_9BACL</name>
<accession>A0A9X1V7K7</accession>
<gene>
    <name evidence="1" type="ORF">MM817_01306</name>
</gene>
<comment type="caution">
    <text evidence="1">The sequence shown here is derived from an EMBL/GenBank/DDBJ whole genome shotgun (WGS) entry which is preliminary data.</text>
</comment>
<reference evidence="1" key="1">
    <citation type="submission" date="2022-03" db="EMBL/GenBank/DDBJ databases">
        <title>Draft Genome Sequence of Firmicute Strain S0AB, a Heterotrophic Iron/Sulfur-Oxidizing Extreme Acidophile.</title>
        <authorList>
            <person name="Vergara E."/>
            <person name="Pakostova E."/>
            <person name="Johnson D.B."/>
            <person name="Holmes D.S."/>
        </authorList>
    </citation>
    <scope>NUCLEOTIDE SEQUENCE</scope>
    <source>
        <strain evidence="1">S0AB</strain>
    </source>
</reference>
<dbReference type="EMBL" id="JALBUF010000003">
    <property type="protein sequence ID" value="MCI0183036.1"/>
    <property type="molecule type" value="Genomic_DNA"/>
</dbReference>
<organism evidence="1 2">
    <name type="scientific">Sulfoacidibacillus ferrooxidans</name>
    <dbReference type="NCBI Taxonomy" id="2005001"/>
    <lineage>
        <taxon>Bacteria</taxon>
        <taxon>Bacillati</taxon>
        <taxon>Bacillota</taxon>
        <taxon>Bacilli</taxon>
        <taxon>Bacillales</taxon>
        <taxon>Alicyclobacillaceae</taxon>
        <taxon>Sulfoacidibacillus</taxon>
    </lineage>
</organism>
<evidence type="ECO:0000313" key="1">
    <source>
        <dbReference type="EMBL" id="MCI0183036.1"/>
    </source>
</evidence>
<sequence length="160" mass="18047">MTESKKHTVDNSIHKKLAVDLFNMTWELIEKTDRNATEDETMLHASYASRFHWGVIGTPLHFARGEWQISRVCSILGMAACALFHANKSLNLCLDNQLGDFDLGFAYEALARAYAVQGDVAQRDENVAFAKSSAERVIKETDRMWLLENVNTVQSLSLPK</sequence>
<protein>
    <submittedName>
        <fullName evidence="1">Uncharacterized protein</fullName>
    </submittedName>
</protein>
<dbReference type="RefSeq" id="WP_241712785.1">
    <property type="nucleotide sequence ID" value="NZ_JALBUF010000003.1"/>
</dbReference>